<dbReference type="EMBL" id="ANAH02000042">
    <property type="protein sequence ID" value="EPX57557.1"/>
    <property type="molecule type" value="Genomic_DNA"/>
</dbReference>
<sequence length="39" mass="4031">MVGGLPGDWSGGFWKRCYSAEPVLDDTALGRGGCVCPGD</sequence>
<accession>S9P5R0</accession>
<proteinExistence type="predicted"/>
<dbReference type="AlphaFoldDB" id="S9P5R0"/>
<organism evidence="1 2">
    <name type="scientific">Cystobacter fuscus (strain ATCC 25194 / DSM 2262 / NBRC 100088 / M29)</name>
    <dbReference type="NCBI Taxonomy" id="1242864"/>
    <lineage>
        <taxon>Bacteria</taxon>
        <taxon>Pseudomonadati</taxon>
        <taxon>Myxococcota</taxon>
        <taxon>Myxococcia</taxon>
        <taxon>Myxococcales</taxon>
        <taxon>Cystobacterineae</taxon>
        <taxon>Archangiaceae</taxon>
        <taxon>Cystobacter</taxon>
    </lineage>
</organism>
<keyword evidence="2" id="KW-1185">Reference proteome</keyword>
<reference evidence="1" key="1">
    <citation type="submission" date="2013-05" db="EMBL/GenBank/DDBJ databases">
        <title>Genome assembly of Cystobacter fuscus DSM 2262.</title>
        <authorList>
            <person name="Sharma G."/>
            <person name="Khatri I."/>
            <person name="Kaur C."/>
            <person name="Mayilraj S."/>
            <person name="Subramanian S."/>
        </authorList>
    </citation>
    <scope>NUCLEOTIDE SEQUENCE [LARGE SCALE GENOMIC DNA]</scope>
    <source>
        <strain evidence="1">DSM 2262</strain>
    </source>
</reference>
<gene>
    <name evidence="1" type="ORF">D187_005605</name>
</gene>
<comment type="caution">
    <text evidence="1">The sequence shown here is derived from an EMBL/GenBank/DDBJ whole genome shotgun (WGS) entry which is preliminary data.</text>
</comment>
<dbReference type="Proteomes" id="UP000011682">
    <property type="component" value="Unassembled WGS sequence"/>
</dbReference>
<name>S9P5R0_CYSF2</name>
<evidence type="ECO:0000313" key="1">
    <source>
        <dbReference type="EMBL" id="EPX57557.1"/>
    </source>
</evidence>
<evidence type="ECO:0000313" key="2">
    <source>
        <dbReference type="Proteomes" id="UP000011682"/>
    </source>
</evidence>
<protein>
    <submittedName>
        <fullName evidence="1">Uncharacterized protein</fullName>
    </submittedName>
</protein>